<dbReference type="InterPro" id="IPR006309">
    <property type="entry name" value="DnaQ_proteo"/>
</dbReference>
<dbReference type="GO" id="GO:0005829">
    <property type="term" value="C:cytosol"/>
    <property type="evidence" value="ECO:0007669"/>
    <property type="project" value="TreeGrafter"/>
</dbReference>
<dbReference type="CDD" id="cd06131">
    <property type="entry name" value="DNA_pol_III_epsilon_Ecoli_like"/>
    <property type="match status" value="1"/>
</dbReference>
<dbReference type="GO" id="GO:0046872">
    <property type="term" value="F:metal ion binding"/>
    <property type="evidence" value="ECO:0007669"/>
    <property type="project" value="UniProtKB-KW"/>
</dbReference>
<evidence type="ECO:0000256" key="15">
    <source>
        <dbReference type="ARBA" id="ARBA00026073"/>
    </source>
</evidence>
<proteinExistence type="predicted"/>
<evidence type="ECO:0000256" key="20">
    <source>
        <dbReference type="RuleBase" id="RU364087"/>
    </source>
</evidence>
<evidence type="ECO:0000256" key="8">
    <source>
        <dbReference type="ARBA" id="ARBA00022723"/>
    </source>
</evidence>
<comment type="catalytic activity">
    <reaction evidence="16 20">
        <text>DNA(n) + a 2'-deoxyribonucleoside 5'-triphosphate = DNA(n+1) + diphosphate</text>
        <dbReference type="Rhea" id="RHEA:22508"/>
        <dbReference type="Rhea" id="RHEA-COMP:17339"/>
        <dbReference type="Rhea" id="RHEA-COMP:17340"/>
        <dbReference type="ChEBI" id="CHEBI:33019"/>
        <dbReference type="ChEBI" id="CHEBI:61560"/>
        <dbReference type="ChEBI" id="CHEBI:173112"/>
        <dbReference type="EC" id="2.7.7.7"/>
    </reaction>
</comment>
<keyword evidence="12 20" id="KW-0239">DNA-directed DNA polymerase</keyword>
<dbReference type="EC" id="2.7.7.7" evidence="2 20"/>
<feature type="binding site" evidence="19">
    <location>
        <position position="168"/>
    </location>
    <ligand>
        <name>a divalent metal cation</name>
        <dbReference type="ChEBI" id="CHEBI:60240"/>
        <label>1</label>
        <note>catalytic</note>
    </ligand>
</feature>
<evidence type="ECO:0000256" key="13">
    <source>
        <dbReference type="ARBA" id="ARBA00023211"/>
    </source>
</evidence>
<keyword evidence="11 19" id="KW-0460">Magnesium</keyword>
<comment type="cofactor">
    <cofactor evidence="19">
        <name>Mg(2+)</name>
        <dbReference type="ChEBI" id="CHEBI:18420"/>
    </cofactor>
    <cofactor evidence="19">
        <name>Mn(2+)</name>
        <dbReference type="ChEBI" id="CHEBI:29035"/>
    </cofactor>
    <text evidence="19">Binds 2 divalent metal cations. Magnesium or manganese.</text>
</comment>
<keyword evidence="5 20" id="KW-0548">Nucleotidyltransferase</keyword>
<evidence type="ECO:0000313" key="23">
    <source>
        <dbReference type="EMBL" id="TCP61136.1"/>
    </source>
</evidence>
<comment type="caution">
    <text evidence="23">The sequence shown here is derived from an EMBL/GenBank/DDBJ whole genome shotgun (WGS) entry which is preliminary data.</text>
</comment>
<dbReference type="OrthoDB" id="9804290at2"/>
<keyword evidence="8 19" id="KW-0479">Metal-binding</keyword>
<dbReference type="InterPro" id="IPR013520">
    <property type="entry name" value="Ribonucl_H"/>
</dbReference>
<feature type="binding site" evidence="19">
    <location>
        <position position="7"/>
    </location>
    <ligand>
        <name>a divalent metal cation</name>
        <dbReference type="ChEBI" id="CHEBI:60240"/>
        <label>1</label>
        <note>catalytic</note>
    </ligand>
</feature>
<evidence type="ECO:0000256" key="12">
    <source>
        <dbReference type="ARBA" id="ARBA00022932"/>
    </source>
</evidence>
<dbReference type="GO" id="GO:0045004">
    <property type="term" value="P:DNA replication proofreading"/>
    <property type="evidence" value="ECO:0007669"/>
    <property type="project" value="TreeGrafter"/>
</dbReference>
<evidence type="ECO:0000256" key="5">
    <source>
        <dbReference type="ARBA" id="ARBA00022695"/>
    </source>
</evidence>
<evidence type="ECO:0000256" key="16">
    <source>
        <dbReference type="ARBA" id="ARBA00049244"/>
    </source>
</evidence>
<name>A0A4V2SW73_9RHOB</name>
<feature type="domain" description="Exonuclease" evidence="22">
    <location>
        <begin position="2"/>
        <end position="185"/>
    </location>
</feature>
<dbReference type="GO" id="GO:0003887">
    <property type="term" value="F:DNA-directed DNA polymerase activity"/>
    <property type="evidence" value="ECO:0007669"/>
    <property type="project" value="UniProtKB-KW"/>
</dbReference>
<reference evidence="23 24" key="1">
    <citation type="submission" date="2019-03" db="EMBL/GenBank/DDBJ databases">
        <title>Genomic Encyclopedia of Type Strains, Phase IV (KMG-IV): sequencing the most valuable type-strain genomes for metagenomic binning, comparative biology and taxonomic classification.</title>
        <authorList>
            <person name="Goeker M."/>
        </authorList>
    </citation>
    <scope>NUCLEOTIDE SEQUENCE [LARGE SCALE GENOMIC DNA]</scope>
    <source>
        <strain evidence="23 24">DSM 24766</strain>
    </source>
</reference>
<evidence type="ECO:0000256" key="7">
    <source>
        <dbReference type="ARBA" id="ARBA00022722"/>
    </source>
</evidence>
<evidence type="ECO:0000256" key="9">
    <source>
        <dbReference type="ARBA" id="ARBA00022801"/>
    </source>
</evidence>
<comment type="function">
    <text evidence="14 20">DNA polymerase III is a complex, multichain enzyme responsible for most of the replicative synthesis in bacteria. The epsilon subunit contain the editing function and is a proofreading 3'-5' exonuclease.</text>
</comment>
<evidence type="ECO:0000256" key="4">
    <source>
        <dbReference type="ARBA" id="ARBA00022679"/>
    </source>
</evidence>
<evidence type="ECO:0000256" key="1">
    <source>
        <dbReference type="ARBA" id="ARBA00001936"/>
    </source>
</evidence>
<dbReference type="InterPro" id="IPR012337">
    <property type="entry name" value="RNaseH-like_sf"/>
</dbReference>
<evidence type="ECO:0000256" key="6">
    <source>
        <dbReference type="ARBA" id="ARBA00022705"/>
    </source>
</evidence>
<evidence type="ECO:0000259" key="22">
    <source>
        <dbReference type="SMART" id="SM00479"/>
    </source>
</evidence>
<evidence type="ECO:0000256" key="2">
    <source>
        <dbReference type="ARBA" id="ARBA00012417"/>
    </source>
</evidence>
<feature type="binding site" evidence="18">
    <location>
        <position position="168"/>
    </location>
    <ligand>
        <name>substrate</name>
    </ligand>
</feature>
<dbReference type="Proteomes" id="UP000295050">
    <property type="component" value="Unassembled WGS sequence"/>
</dbReference>
<evidence type="ECO:0000313" key="24">
    <source>
        <dbReference type="Proteomes" id="UP000295050"/>
    </source>
</evidence>
<feature type="binding site" evidence="18">
    <location>
        <position position="9"/>
    </location>
    <ligand>
        <name>substrate</name>
    </ligand>
</feature>
<evidence type="ECO:0000256" key="10">
    <source>
        <dbReference type="ARBA" id="ARBA00022839"/>
    </source>
</evidence>
<evidence type="ECO:0000256" key="19">
    <source>
        <dbReference type="PIRSR" id="PIRSR606309-3"/>
    </source>
</evidence>
<evidence type="ECO:0000256" key="21">
    <source>
        <dbReference type="SAM" id="MobiDB-lite"/>
    </source>
</evidence>
<sequence length="247" mass="26931">MREIVLDTETTGFEPSEGHRIVEIGAVELWNHLPTGKTFHQYINPERGMPDEAFGVHGIGPDLLTQPRAPRPGEITLRDKPVFSLVARNFLDFVGDAKLVIHNATFDMKFLNAELGWLGLPALPLEQSIDTLAMARKKFPGSPATLDALCRRFSVDNSSRDKHGALLDSEILAEVYLELIGGRQPDLVLASGSRGTTGPSGRSGAGSEWRPRPRPTALPSRLTQEETAAHAAFVEGLGDGALWKEFS</sequence>
<accession>A0A4V2SW73</accession>
<feature type="binding site" evidence="18">
    <location>
        <position position="52"/>
    </location>
    <ligand>
        <name>substrate</name>
    </ligand>
</feature>
<organism evidence="23 24">
    <name type="scientific">Rhodovulum bhavnagarense</name>
    <dbReference type="NCBI Taxonomy" id="992286"/>
    <lineage>
        <taxon>Bacteria</taxon>
        <taxon>Pseudomonadati</taxon>
        <taxon>Pseudomonadota</taxon>
        <taxon>Alphaproteobacteria</taxon>
        <taxon>Rhodobacterales</taxon>
        <taxon>Paracoccaceae</taxon>
        <taxon>Rhodovulum</taxon>
    </lineage>
</organism>
<dbReference type="GO" id="GO:0003677">
    <property type="term" value="F:DNA binding"/>
    <property type="evidence" value="ECO:0007669"/>
    <property type="project" value="InterPro"/>
</dbReference>
<keyword evidence="10 20" id="KW-0269">Exonuclease</keyword>
<dbReference type="PANTHER" id="PTHR30231">
    <property type="entry name" value="DNA POLYMERASE III SUBUNIT EPSILON"/>
    <property type="match status" value="1"/>
</dbReference>
<dbReference type="NCBIfam" id="TIGR01406">
    <property type="entry name" value="dnaQ_proteo"/>
    <property type="match status" value="1"/>
</dbReference>
<dbReference type="SMART" id="SM00479">
    <property type="entry name" value="EXOIII"/>
    <property type="match status" value="1"/>
</dbReference>
<feature type="region of interest" description="Disordered" evidence="21">
    <location>
        <begin position="190"/>
        <end position="225"/>
    </location>
</feature>
<keyword evidence="24" id="KW-1185">Reference proteome</keyword>
<feature type="binding site" evidence="18">
    <location>
        <position position="57"/>
    </location>
    <ligand>
        <name>substrate</name>
    </ligand>
</feature>
<dbReference type="AlphaFoldDB" id="A0A4V2SW73"/>
<feature type="active site" description="Proton acceptor" evidence="17">
    <location>
        <position position="163"/>
    </location>
</feature>
<keyword evidence="4 20" id="KW-0808">Transferase</keyword>
<feature type="binding site" evidence="19">
    <location>
        <position position="9"/>
    </location>
    <ligand>
        <name>a divalent metal cation</name>
        <dbReference type="ChEBI" id="CHEBI:60240"/>
        <label>1</label>
        <note>catalytic</note>
    </ligand>
</feature>
<feature type="binding site" evidence="18">
    <location>
        <position position="7"/>
    </location>
    <ligand>
        <name>substrate</name>
    </ligand>
</feature>
<dbReference type="NCBIfam" id="NF004316">
    <property type="entry name" value="PRK05711.1"/>
    <property type="match status" value="1"/>
</dbReference>
<keyword evidence="6 20" id="KW-0235">DNA replication</keyword>
<comment type="subunit">
    <text evidence="15 20">DNA polymerase III contains a core (composed of alpha, epsilon and theta chains) that associates with a tau subunit. This core dimerizes to form the POLIII' complex. PolIII' associates with the gamma complex (composed of gamma, delta, delta', psi and chi chains) and with the beta chain to form the complete DNA polymerase III complex.</text>
</comment>
<dbReference type="Gene3D" id="3.30.420.10">
    <property type="entry name" value="Ribonuclease H-like superfamily/Ribonuclease H"/>
    <property type="match status" value="1"/>
</dbReference>
<keyword evidence="13 19" id="KW-0464">Manganese</keyword>
<gene>
    <name evidence="20" type="primary">dnaQ</name>
    <name evidence="23" type="ORF">EV663_10683</name>
</gene>
<dbReference type="GO" id="GO:0008408">
    <property type="term" value="F:3'-5' exonuclease activity"/>
    <property type="evidence" value="ECO:0007669"/>
    <property type="project" value="TreeGrafter"/>
</dbReference>
<dbReference type="RefSeq" id="WP_132951316.1">
    <property type="nucleotide sequence ID" value="NZ_SLXU01000006.1"/>
</dbReference>
<feature type="compositionally biased region" description="Low complexity" evidence="21">
    <location>
        <begin position="190"/>
        <end position="207"/>
    </location>
</feature>
<dbReference type="NCBIfam" id="TIGR00573">
    <property type="entry name" value="dnaq"/>
    <property type="match status" value="1"/>
</dbReference>
<dbReference type="SUPFAM" id="SSF53098">
    <property type="entry name" value="Ribonuclease H-like"/>
    <property type="match status" value="1"/>
</dbReference>
<evidence type="ECO:0000256" key="11">
    <source>
        <dbReference type="ARBA" id="ARBA00022842"/>
    </source>
</evidence>
<evidence type="ECO:0000256" key="14">
    <source>
        <dbReference type="ARBA" id="ARBA00025483"/>
    </source>
</evidence>
<keyword evidence="9 20" id="KW-0378">Hydrolase</keyword>
<dbReference type="FunFam" id="3.30.420.10:FF:000012">
    <property type="entry name" value="DNA polymerase III subunit epsilon"/>
    <property type="match status" value="1"/>
</dbReference>
<dbReference type="InterPro" id="IPR036397">
    <property type="entry name" value="RNaseH_sf"/>
</dbReference>
<keyword evidence="7 20" id="KW-0540">Nuclease</keyword>
<evidence type="ECO:0000256" key="3">
    <source>
        <dbReference type="ARBA" id="ARBA00020352"/>
    </source>
</evidence>
<comment type="cofactor">
    <cofactor evidence="1 20">
        <name>Mn(2+)</name>
        <dbReference type="ChEBI" id="CHEBI:29035"/>
    </cofactor>
</comment>
<dbReference type="InterPro" id="IPR006054">
    <property type="entry name" value="DnaQ"/>
</dbReference>
<dbReference type="PANTHER" id="PTHR30231:SF41">
    <property type="entry name" value="DNA POLYMERASE III SUBUNIT EPSILON"/>
    <property type="match status" value="1"/>
</dbReference>
<dbReference type="Pfam" id="PF00929">
    <property type="entry name" value="RNase_T"/>
    <property type="match status" value="2"/>
</dbReference>
<protein>
    <recommendedName>
        <fullName evidence="3 20">DNA polymerase III subunit epsilon</fullName>
        <ecNumber evidence="2 20">2.7.7.7</ecNumber>
    </recommendedName>
</protein>
<dbReference type="EMBL" id="SLXU01000006">
    <property type="protein sequence ID" value="TCP61136.1"/>
    <property type="molecule type" value="Genomic_DNA"/>
</dbReference>
<evidence type="ECO:0000256" key="18">
    <source>
        <dbReference type="PIRSR" id="PIRSR606309-2"/>
    </source>
</evidence>
<evidence type="ECO:0000256" key="17">
    <source>
        <dbReference type="PIRSR" id="PIRSR606309-1"/>
    </source>
</evidence>